<dbReference type="AlphaFoldDB" id="A0AA41C0A0"/>
<proteinExistence type="predicted"/>
<reference evidence="1" key="1">
    <citation type="submission" date="2020-11" db="EMBL/GenBank/DDBJ databases">
        <title>Antibiotic susceptibility profiles of Pediococcus pentosaceus from various origins and their implications for the safety assessment of strains with food-technology applications.</title>
        <authorList>
            <person name="Shani N."/>
            <person name="Oberhaensli S."/>
            <person name="Arias E."/>
        </authorList>
    </citation>
    <scope>NUCLEOTIDE SEQUENCE</scope>
    <source>
        <strain evidence="1">FAM 19164</strain>
    </source>
</reference>
<organism evidence="1 2">
    <name type="scientific">Pediococcus pentosaceus</name>
    <dbReference type="NCBI Taxonomy" id="1255"/>
    <lineage>
        <taxon>Bacteria</taxon>
        <taxon>Bacillati</taxon>
        <taxon>Bacillota</taxon>
        <taxon>Bacilli</taxon>
        <taxon>Lactobacillales</taxon>
        <taxon>Lactobacillaceae</taxon>
        <taxon>Pediococcus</taxon>
    </lineage>
</organism>
<accession>A0AA41C0A0</accession>
<sequence>MKFDNVKAVLKDAIEITEGKEMKTRIGNGEYRNTTAGDVQELIRERLYSIADLLGMSDIYLDD</sequence>
<evidence type="ECO:0000313" key="1">
    <source>
        <dbReference type="EMBL" id="MBF7127253.1"/>
    </source>
</evidence>
<comment type="caution">
    <text evidence="1">The sequence shown here is derived from an EMBL/GenBank/DDBJ whole genome shotgun (WGS) entry which is preliminary data.</text>
</comment>
<gene>
    <name evidence="1" type="ORF">ITQ97_05475</name>
</gene>
<evidence type="ECO:0000313" key="2">
    <source>
        <dbReference type="Proteomes" id="UP000743107"/>
    </source>
</evidence>
<dbReference type="Proteomes" id="UP000743107">
    <property type="component" value="Unassembled WGS sequence"/>
</dbReference>
<dbReference type="EMBL" id="JADOFV010000003">
    <property type="protein sequence ID" value="MBF7127253.1"/>
    <property type="molecule type" value="Genomic_DNA"/>
</dbReference>
<protein>
    <submittedName>
        <fullName evidence="1">Uncharacterized protein</fullName>
    </submittedName>
</protein>
<name>A0AA41C0A0_PEDPE</name>